<dbReference type="AlphaFoldDB" id="A0A2P7NXZ2"/>
<dbReference type="RefSeq" id="WP_106705796.1">
    <property type="nucleotide sequence ID" value="NZ_PXXU01000006.1"/>
</dbReference>
<evidence type="ECO:0000313" key="1">
    <source>
        <dbReference type="EMBL" id="PSJ18335.1"/>
    </source>
</evidence>
<name>A0A2P7NXZ2_9PROT</name>
<reference evidence="1 2" key="1">
    <citation type="submission" date="2018-03" db="EMBL/GenBank/DDBJ databases">
        <title>Draft genome of Nitrosomonas supralitoralis APG5.</title>
        <authorList>
            <person name="Urakawa H."/>
            <person name="Lopez J.V."/>
        </authorList>
    </citation>
    <scope>NUCLEOTIDE SEQUENCE [LARGE SCALE GENOMIC DNA]</scope>
    <source>
        <strain evidence="1 2">APG5</strain>
    </source>
</reference>
<dbReference type="Proteomes" id="UP000241912">
    <property type="component" value="Unassembled WGS sequence"/>
</dbReference>
<proteinExistence type="predicted"/>
<evidence type="ECO:0000313" key="2">
    <source>
        <dbReference type="Proteomes" id="UP000241912"/>
    </source>
</evidence>
<sequence length="175" mass="20039">MAEKDGLQESIRILTKEWPSEDTDFFNVKITAIESYIPPGSQHKDAIKTMESAKLARKYGYSDKGLMYILEAESARKDFLLYDAAVKGGLFTRPLQRGIDRLSKILLEILKQLGKEVSSKDVLKELRRIAEDRLPNAVILEVDDDNSVCWKSKKGITDTPFRHLENRLSKLRKKI</sequence>
<protein>
    <submittedName>
        <fullName evidence="1">Uncharacterized protein</fullName>
    </submittedName>
</protein>
<dbReference type="EMBL" id="PXXU01000006">
    <property type="protein sequence ID" value="PSJ18335.1"/>
    <property type="molecule type" value="Genomic_DNA"/>
</dbReference>
<keyword evidence="2" id="KW-1185">Reference proteome</keyword>
<organism evidence="1 2">
    <name type="scientific">Nitrosomonas supralitoralis</name>
    <dbReference type="NCBI Taxonomy" id="2116706"/>
    <lineage>
        <taxon>Bacteria</taxon>
        <taxon>Pseudomonadati</taxon>
        <taxon>Pseudomonadota</taxon>
        <taxon>Betaproteobacteria</taxon>
        <taxon>Nitrosomonadales</taxon>
        <taxon>Nitrosomonadaceae</taxon>
        <taxon>Nitrosomonas</taxon>
    </lineage>
</organism>
<gene>
    <name evidence="1" type="ORF">C7H79_02895</name>
</gene>
<accession>A0A2P7NXZ2</accession>
<comment type="caution">
    <text evidence="1">The sequence shown here is derived from an EMBL/GenBank/DDBJ whole genome shotgun (WGS) entry which is preliminary data.</text>
</comment>